<evidence type="ECO:0000313" key="3">
    <source>
        <dbReference type="Proteomes" id="UP000053647"/>
    </source>
</evidence>
<dbReference type="AlphaFoldDB" id="A0A0C9U426"/>
<reference evidence="2 3" key="1">
    <citation type="submission" date="2014-06" db="EMBL/GenBank/DDBJ databases">
        <authorList>
            <consortium name="DOE Joint Genome Institute"/>
            <person name="Kuo A."/>
            <person name="Kohler A."/>
            <person name="Nagy L.G."/>
            <person name="Floudas D."/>
            <person name="Copeland A."/>
            <person name="Barry K.W."/>
            <person name="Cichocki N."/>
            <person name="Veneault-Fourrey C."/>
            <person name="LaButti K."/>
            <person name="Lindquist E.A."/>
            <person name="Lipzen A."/>
            <person name="Lundell T."/>
            <person name="Morin E."/>
            <person name="Murat C."/>
            <person name="Sun H."/>
            <person name="Tunlid A."/>
            <person name="Henrissat B."/>
            <person name="Grigoriev I.V."/>
            <person name="Hibbett D.S."/>
            <person name="Martin F."/>
            <person name="Nordberg H.P."/>
            <person name="Cantor M.N."/>
            <person name="Hua S.X."/>
        </authorList>
    </citation>
    <scope>NUCLEOTIDE SEQUENCE [LARGE SCALE GENOMIC DNA]</scope>
    <source>
        <strain evidence="2 3">ATCC 200175</strain>
    </source>
</reference>
<sequence>MADCDPAFAGHAKVKVEQTSWPPGPSNKSSSLTSPEVGPSALPFPPHARMLRVGGSDLIEHNIMNELLHASATIRIISTLQVIEDARQVEVISRAATVDSQRSQRLGFPFSEAECHEPTVCPDHAMLSSLGLPPLKRLLPYLVPLRFPAVPTTTLFSIPIPILSFVDHEDSKER</sequence>
<dbReference type="EMBL" id="KN819346">
    <property type="protein sequence ID" value="KIJ14021.1"/>
    <property type="molecule type" value="Genomic_DNA"/>
</dbReference>
<protein>
    <submittedName>
        <fullName evidence="2">Uncharacterized protein</fullName>
    </submittedName>
</protein>
<gene>
    <name evidence="2" type="ORF">PAXINDRAFT_13142</name>
</gene>
<evidence type="ECO:0000313" key="2">
    <source>
        <dbReference type="EMBL" id="KIJ14021.1"/>
    </source>
</evidence>
<organism evidence="2 3">
    <name type="scientific">Paxillus involutus ATCC 200175</name>
    <dbReference type="NCBI Taxonomy" id="664439"/>
    <lineage>
        <taxon>Eukaryota</taxon>
        <taxon>Fungi</taxon>
        <taxon>Dikarya</taxon>
        <taxon>Basidiomycota</taxon>
        <taxon>Agaricomycotina</taxon>
        <taxon>Agaricomycetes</taxon>
        <taxon>Agaricomycetidae</taxon>
        <taxon>Boletales</taxon>
        <taxon>Paxilineae</taxon>
        <taxon>Paxillaceae</taxon>
        <taxon>Paxillus</taxon>
    </lineage>
</organism>
<dbReference type="HOGENOM" id="CLU_1540549_0_0_1"/>
<feature type="region of interest" description="Disordered" evidence="1">
    <location>
        <begin position="17"/>
        <end position="44"/>
    </location>
</feature>
<feature type="compositionally biased region" description="Polar residues" evidence="1">
    <location>
        <begin position="17"/>
        <end position="34"/>
    </location>
</feature>
<evidence type="ECO:0000256" key="1">
    <source>
        <dbReference type="SAM" id="MobiDB-lite"/>
    </source>
</evidence>
<dbReference type="Proteomes" id="UP000053647">
    <property type="component" value="Unassembled WGS sequence"/>
</dbReference>
<keyword evidence="3" id="KW-1185">Reference proteome</keyword>
<accession>A0A0C9U426</accession>
<proteinExistence type="predicted"/>
<name>A0A0C9U426_PAXIN</name>
<reference evidence="3" key="2">
    <citation type="submission" date="2015-01" db="EMBL/GenBank/DDBJ databases">
        <title>Evolutionary Origins and Diversification of the Mycorrhizal Mutualists.</title>
        <authorList>
            <consortium name="DOE Joint Genome Institute"/>
            <consortium name="Mycorrhizal Genomics Consortium"/>
            <person name="Kohler A."/>
            <person name="Kuo A."/>
            <person name="Nagy L.G."/>
            <person name="Floudas D."/>
            <person name="Copeland A."/>
            <person name="Barry K.W."/>
            <person name="Cichocki N."/>
            <person name="Veneault-Fourrey C."/>
            <person name="LaButti K."/>
            <person name="Lindquist E.A."/>
            <person name="Lipzen A."/>
            <person name="Lundell T."/>
            <person name="Morin E."/>
            <person name="Murat C."/>
            <person name="Riley R."/>
            <person name="Ohm R."/>
            <person name="Sun H."/>
            <person name="Tunlid A."/>
            <person name="Henrissat B."/>
            <person name="Grigoriev I.V."/>
            <person name="Hibbett D.S."/>
            <person name="Martin F."/>
        </authorList>
    </citation>
    <scope>NUCLEOTIDE SEQUENCE [LARGE SCALE GENOMIC DNA]</scope>
    <source>
        <strain evidence="3">ATCC 200175</strain>
    </source>
</reference>